<gene>
    <name evidence="1" type="ORF">K0T92_06220</name>
</gene>
<keyword evidence="2" id="KW-1185">Reference proteome</keyword>
<dbReference type="EMBL" id="JAHZIJ010000002">
    <property type="protein sequence ID" value="MBW7474333.1"/>
    <property type="molecule type" value="Genomic_DNA"/>
</dbReference>
<proteinExistence type="predicted"/>
<evidence type="ECO:0000313" key="1">
    <source>
        <dbReference type="EMBL" id="MBW7474333.1"/>
    </source>
</evidence>
<evidence type="ECO:0000313" key="2">
    <source>
        <dbReference type="Proteomes" id="UP000812277"/>
    </source>
</evidence>
<accession>A0ABS7D347</accession>
<sequence length="88" mass="9931">MADKSEELIKYMTVQVVQYMETSQEDRRHNRKKAKAAREPWLTRWFGIAPLGITLWWRNRGTVNDAADLESVVSGTGNAGGPAVKEVL</sequence>
<dbReference type="Pfam" id="PF14038">
    <property type="entry name" value="YqzE"/>
    <property type="match status" value="1"/>
</dbReference>
<organism evidence="1 2">
    <name type="scientific">Paenibacillus oenotherae</name>
    <dbReference type="NCBI Taxonomy" id="1435645"/>
    <lineage>
        <taxon>Bacteria</taxon>
        <taxon>Bacillati</taxon>
        <taxon>Bacillota</taxon>
        <taxon>Bacilli</taxon>
        <taxon>Bacillales</taxon>
        <taxon>Paenibacillaceae</taxon>
        <taxon>Paenibacillus</taxon>
    </lineage>
</organism>
<dbReference type="InterPro" id="IPR025622">
    <property type="entry name" value="YqzE"/>
</dbReference>
<protein>
    <submittedName>
        <fullName evidence="1">YqzE family protein</fullName>
    </submittedName>
</protein>
<dbReference type="Proteomes" id="UP000812277">
    <property type="component" value="Unassembled WGS sequence"/>
</dbReference>
<reference evidence="1 2" key="1">
    <citation type="submission" date="2021-07" db="EMBL/GenBank/DDBJ databases">
        <title>Paenibacillus radiodurans sp. nov., isolated from the southeastern edge of Tengger Desert.</title>
        <authorList>
            <person name="Zhang G."/>
        </authorList>
    </citation>
    <scope>NUCLEOTIDE SEQUENCE [LARGE SCALE GENOMIC DNA]</scope>
    <source>
        <strain evidence="1 2">DT7-4</strain>
    </source>
</reference>
<comment type="caution">
    <text evidence="1">The sequence shown here is derived from an EMBL/GenBank/DDBJ whole genome shotgun (WGS) entry which is preliminary data.</text>
</comment>
<name>A0ABS7D347_9BACL</name>